<dbReference type="InterPro" id="IPR018247">
    <property type="entry name" value="EF_Hand_1_Ca_BS"/>
</dbReference>
<dbReference type="SUPFAM" id="SSF47473">
    <property type="entry name" value="EF-hand"/>
    <property type="match status" value="1"/>
</dbReference>
<protein>
    <submittedName>
        <fullName evidence="2">Calcium-binding EF-hand-containing protein</fullName>
    </submittedName>
</protein>
<dbReference type="EMBL" id="CP001344">
    <property type="protein sequence ID" value="ACL46278.1"/>
    <property type="molecule type" value="Genomic_DNA"/>
</dbReference>
<dbReference type="eggNOG" id="COG5126">
    <property type="taxonomic scope" value="Bacteria"/>
</dbReference>
<feature type="domain" description="EF-hand" evidence="1">
    <location>
        <begin position="131"/>
        <end position="166"/>
    </location>
</feature>
<dbReference type="Pfam" id="PF13202">
    <property type="entry name" value="EF-hand_5"/>
    <property type="match status" value="3"/>
</dbReference>
<dbReference type="HOGENOM" id="CLU_096804_2_0_3"/>
<dbReference type="STRING" id="395961.Cyan7425_3963"/>
<dbReference type="AlphaFoldDB" id="B8HVG6"/>
<dbReference type="KEGG" id="cyn:Cyan7425_3963"/>
<name>B8HVG6_CYAP4</name>
<gene>
    <name evidence="2" type="ordered locus">Cyan7425_3963</name>
</gene>
<accession>B8HVG6</accession>
<dbReference type="OrthoDB" id="451568at2"/>
<dbReference type="GO" id="GO:0005509">
    <property type="term" value="F:calcium ion binding"/>
    <property type="evidence" value="ECO:0007669"/>
    <property type="project" value="InterPro"/>
</dbReference>
<dbReference type="PROSITE" id="PS00018">
    <property type="entry name" value="EF_HAND_1"/>
    <property type="match status" value="2"/>
</dbReference>
<proteinExistence type="predicted"/>
<organism evidence="2">
    <name type="scientific">Cyanothece sp. (strain PCC 7425 / ATCC 29141)</name>
    <dbReference type="NCBI Taxonomy" id="395961"/>
    <lineage>
        <taxon>Bacteria</taxon>
        <taxon>Bacillati</taxon>
        <taxon>Cyanobacteriota</taxon>
        <taxon>Cyanophyceae</taxon>
        <taxon>Gomontiellales</taxon>
        <taxon>Cyanothecaceae</taxon>
        <taxon>Cyanothece</taxon>
    </lineage>
</organism>
<sequence>MISDIKRAKFTLYFDITDPSGSGKIDRETFVGNADKFISVLNLGPTSEAAESLRNAYANYWGSIALADSDQDGIVSLEEWVENFYQIGLDENLLETAIIGGGTVLLKLFDTDGDQRISKQEWLTLFKTVNHPASTYEISFDKLDRDHDGFLTIDEIQIACREFFSSDDPEVLGNWLYGDYTKYLSS</sequence>
<dbReference type="InterPro" id="IPR011992">
    <property type="entry name" value="EF-hand-dom_pair"/>
</dbReference>
<dbReference type="SMART" id="SM00054">
    <property type="entry name" value="EFh"/>
    <property type="match status" value="3"/>
</dbReference>
<evidence type="ECO:0000259" key="1">
    <source>
        <dbReference type="PROSITE" id="PS50222"/>
    </source>
</evidence>
<dbReference type="InterPro" id="IPR002048">
    <property type="entry name" value="EF_hand_dom"/>
</dbReference>
<dbReference type="Gene3D" id="1.10.238.10">
    <property type="entry name" value="EF-hand"/>
    <property type="match status" value="1"/>
</dbReference>
<reference evidence="2" key="1">
    <citation type="submission" date="2009-01" db="EMBL/GenBank/DDBJ databases">
        <title>Complete sequence of chromosome Cyanothece sp. PCC 7425.</title>
        <authorList>
            <consortium name="US DOE Joint Genome Institute"/>
            <person name="Lucas S."/>
            <person name="Copeland A."/>
            <person name="Lapidus A."/>
            <person name="Glavina del Rio T."/>
            <person name="Dalin E."/>
            <person name="Tice H."/>
            <person name="Bruce D."/>
            <person name="Goodwin L."/>
            <person name="Pitluck S."/>
            <person name="Sims D."/>
            <person name="Meineke L."/>
            <person name="Brettin T."/>
            <person name="Detter J.C."/>
            <person name="Han C."/>
            <person name="Larimer F."/>
            <person name="Land M."/>
            <person name="Hauser L."/>
            <person name="Kyrpides N."/>
            <person name="Ovchinnikova G."/>
            <person name="Liberton M."/>
            <person name="Stoeckel J."/>
            <person name="Banerjee A."/>
            <person name="Singh A."/>
            <person name="Page L."/>
            <person name="Sato H."/>
            <person name="Zhao L."/>
            <person name="Sherman L."/>
            <person name="Pakrasi H."/>
            <person name="Richardson P."/>
        </authorList>
    </citation>
    <scope>NUCLEOTIDE SEQUENCE</scope>
    <source>
        <strain evidence="2">PCC 7425</strain>
    </source>
</reference>
<dbReference type="PROSITE" id="PS50222">
    <property type="entry name" value="EF_HAND_2"/>
    <property type="match status" value="1"/>
</dbReference>
<evidence type="ECO:0000313" key="2">
    <source>
        <dbReference type="EMBL" id="ACL46278.1"/>
    </source>
</evidence>